<dbReference type="InterPro" id="IPR011991">
    <property type="entry name" value="ArsR-like_HTH"/>
</dbReference>
<dbReference type="GO" id="GO:0005829">
    <property type="term" value="C:cytosol"/>
    <property type="evidence" value="ECO:0007669"/>
    <property type="project" value="TreeGrafter"/>
</dbReference>
<dbReference type="PRINTS" id="PR00033">
    <property type="entry name" value="HTHASNC"/>
</dbReference>
<dbReference type="PANTHER" id="PTHR30154">
    <property type="entry name" value="LEUCINE-RESPONSIVE REGULATORY PROTEIN"/>
    <property type="match status" value="1"/>
</dbReference>
<dbReference type="InterPro" id="IPR019885">
    <property type="entry name" value="Tscrpt_reg_HTH_AsnC-type_CS"/>
</dbReference>
<evidence type="ECO:0000256" key="3">
    <source>
        <dbReference type="ARBA" id="ARBA00023163"/>
    </source>
</evidence>
<evidence type="ECO:0000313" key="6">
    <source>
        <dbReference type="Proteomes" id="UP000612712"/>
    </source>
</evidence>
<dbReference type="PROSITE" id="PS50956">
    <property type="entry name" value="HTH_ASNC_2"/>
    <property type="match status" value="1"/>
</dbReference>
<evidence type="ECO:0000256" key="2">
    <source>
        <dbReference type="ARBA" id="ARBA00023125"/>
    </source>
</evidence>
<accession>A0A8I0CNW9</accession>
<dbReference type="CDD" id="cd00090">
    <property type="entry name" value="HTH_ARSR"/>
    <property type="match status" value="1"/>
</dbReference>
<sequence>MIDETDRKIISHLRDNARMSLTDLAGRIGLTVAPTHRRLRRLEEEGVITGYRTLVDPGALGLGFEAALFLTLNHDNLETIEAFERAVTRLPHVLQAQRLFGNPGYLLRVRTEDLESYNRFIDRYIATLPGIDRITSTLVAKNLVMRPAHGLFMERDEDAPRPAADRPHPRR</sequence>
<evidence type="ECO:0000256" key="1">
    <source>
        <dbReference type="ARBA" id="ARBA00023015"/>
    </source>
</evidence>
<feature type="domain" description="HTH asnC-type" evidence="4">
    <location>
        <begin position="2"/>
        <end position="63"/>
    </location>
</feature>
<proteinExistence type="predicted"/>
<dbReference type="InterPro" id="IPR019887">
    <property type="entry name" value="Tscrpt_reg_AsnC/Lrp_C"/>
</dbReference>
<dbReference type="RefSeq" id="WP_083826075.1">
    <property type="nucleotide sequence ID" value="NZ_AENJ01000291.1"/>
</dbReference>
<evidence type="ECO:0000313" key="5">
    <source>
        <dbReference type="EMBL" id="MBB3115875.1"/>
    </source>
</evidence>
<dbReference type="SUPFAM" id="SSF46785">
    <property type="entry name" value="Winged helix' DNA-binding domain"/>
    <property type="match status" value="1"/>
</dbReference>
<dbReference type="PROSITE" id="PS00519">
    <property type="entry name" value="HTH_ASNC_1"/>
    <property type="match status" value="1"/>
</dbReference>
<dbReference type="SMART" id="SM00344">
    <property type="entry name" value="HTH_ASNC"/>
    <property type="match status" value="1"/>
</dbReference>
<dbReference type="GeneID" id="60808916"/>
<dbReference type="InterPro" id="IPR036388">
    <property type="entry name" value="WH-like_DNA-bd_sf"/>
</dbReference>
<evidence type="ECO:0000259" key="4">
    <source>
        <dbReference type="PROSITE" id="PS50956"/>
    </source>
</evidence>
<organism evidence="5 6">
    <name type="scientific">Corynebacterium bovis DSM 20582 = CIP 54.80</name>
    <dbReference type="NCBI Taxonomy" id="927655"/>
    <lineage>
        <taxon>Bacteria</taxon>
        <taxon>Bacillati</taxon>
        <taxon>Actinomycetota</taxon>
        <taxon>Actinomycetes</taxon>
        <taxon>Mycobacteriales</taxon>
        <taxon>Corynebacteriaceae</taxon>
        <taxon>Corynebacterium</taxon>
    </lineage>
</organism>
<dbReference type="Gene3D" id="3.30.70.920">
    <property type="match status" value="1"/>
</dbReference>
<dbReference type="Pfam" id="PF13412">
    <property type="entry name" value="HTH_24"/>
    <property type="match status" value="1"/>
</dbReference>
<dbReference type="Gene3D" id="1.10.10.10">
    <property type="entry name" value="Winged helix-like DNA-binding domain superfamily/Winged helix DNA-binding domain"/>
    <property type="match status" value="1"/>
</dbReference>
<name>A0A8I0CNW9_9CORY</name>
<dbReference type="PANTHER" id="PTHR30154:SF34">
    <property type="entry name" value="TRANSCRIPTIONAL REGULATOR AZLB"/>
    <property type="match status" value="1"/>
</dbReference>
<dbReference type="SUPFAM" id="SSF54909">
    <property type="entry name" value="Dimeric alpha+beta barrel"/>
    <property type="match status" value="1"/>
</dbReference>
<dbReference type="EMBL" id="JACHWT010000004">
    <property type="protein sequence ID" value="MBB3115875.1"/>
    <property type="molecule type" value="Genomic_DNA"/>
</dbReference>
<reference evidence="5" key="1">
    <citation type="submission" date="2020-08" db="EMBL/GenBank/DDBJ databases">
        <title>Sequencing the genomes of 1000 actinobacteria strains.</title>
        <authorList>
            <person name="Klenk H.-P."/>
        </authorList>
    </citation>
    <scope>NUCLEOTIDE SEQUENCE</scope>
    <source>
        <strain evidence="5">DSM 20582</strain>
    </source>
</reference>
<dbReference type="InterPro" id="IPR036390">
    <property type="entry name" value="WH_DNA-bd_sf"/>
</dbReference>
<keyword evidence="1" id="KW-0805">Transcription regulation</keyword>
<dbReference type="GO" id="GO:0043565">
    <property type="term" value="F:sequence-specific DNA binding"/>
    <property type="evidence" value="ECO:0007669"/>
    <property type="project" value="InterPro"/>
</dbReference>
<keyword evidence="3" id="KW-0804">Transcription</keyword>
<keyword evidence="2 5" id="KW-0238">DNA-binding</keyword>
<dbReference type="GO" id="GO:0043200">
    <property type="term" value="P:response to amino acid"/>
    <property type="evidence" value="ECO:0007669"/>
    <property type="project" value="TreeGrafter"/>
</dbReference>
<dbReference type="InterPro" id="IPR019888">
    <property type="entry name" value="Tscrpt_reg_AsnC-like"/>
</dbReference>
<dbReference type="AlphaFoldDB" id="A0A8I0CNW9"/>
<gene>
    <name evidence="5" type="ORF">FHU32_001094</name>
</gene>
<dbReference type="InterPro" id="IPR000485">
    <property type="entry name" value="AsnC-type_HTH_dom"/>
</dbReference>
<comment type="caution">
    <text evidence="5">The sequence shown here is derived from an EMBL/GenBank/DDBJ whole genome shotgun (WGS) entry which is preliminary data.</text>
</comment>
<dbReference type="Pfam" id="PF01037">
    <property type="entry name" value="AsnC_trans_reg"/>
    <property type="match status" value="1"/>
</dbReference>
<dbReference type="Proteomes" id="UP000612712">
    <property type="component" value="Unassembled WGS sequence"/>
</dbReference>
<dbReference type="InterPro" id="IPR011008">
    <property type="entry name" value="Dimeric_a/b-barrel"/>
</dbReference>
<protein>
    <submittedName>
        <fullName evidence="5">DNA-binding Lrp family transcriptional regulator</fullName>
    </submittedName>
</protein>